<feature type="compositionally biased region" description="Polar residues" evidence="2">
    <location>
        <begin position="243"/>
        <end position="253"/>
    </location>
</feature>
<dbReference type="RefSeq" id="WP_012291179.1">
    <property type="nucleotide sequence ID" value="NC_010376.1"/>
</dbReference>
<feature type="compositionally biased region" description="Polar residues" evidence="2">
    <location>
        <begin position="118"/>
        <end position="132"/>
    </location>
</feature>
<accession>B0S3M8</accession>
<feature type="compositionally biased region" description="Basic and acidic residues" evidence="2">
    <location>
        <begin position="1609"/>
        <end position="1693"/>
    </location>
</feature>
<feature type="compositionally biased region" description="Polar residues" evidence="2">
    <location>
        <begin position="154"/>
        <end position="167"/>
    </location>
</feature>
<dbReference type="KEGG" id="fma:FMG_1550"/>
<reference evidence="6 7" key="1">
    <citation type="journal article" date="2008" name="DNA Res.">
        <title>Complete genome sequence of Finegoldia magna, an anaerobic opportunistic pathogen.</title>
        <authorList>
            <person name="Goto T."/>
            <person name="Yamashita A."/>
            <person name="Hirakawa H."/>
            <person name="Matsutani M."/>
            <person name="Todo K."/>
            <person name="Ohshima K."/>
            <person name="Toh H."/>
            <person name="Miyamoto K."/>
            <person name="Kuhara S."/>
            <person name="Hattori M."/>
            <person name="Shimizu T."/>
            <person name="Akimoto S."/>
        </authorList>
    </citation>
    <scope>NUCLEOTIDE SEQUENCE [LARGE SCALE GENOMIC DNA]</scope>
    <source>
        <strain evidence="7">ATCC 29328 / DSM 20472 / WAL 2508</strain>
    </source>
</reference>
<proteinExistence type="predicted"/>
<feature type="domain" description="G5" evidence="5">
    <location>
        <begin position="1221"/>
        <end position="1304"/>
    </location>
</feature>
<keyword evidence="7" id="KW-1185">Reference proteome</keyword>
<feature type="region of interest" description="Disordered" evidence="2">
    <location>
        <begin position="47"/>
        <end position="173"/>
    </location>
</feature>
<dbReference type="Proteomes" id="UP000001319">
    <property type="component" value="Chromosome"/>
</dbReference>
<dbReference type="eggNOG" id="COG4223">
    <property type="taxonomic scope" value="Bacteria"/>
</dbReference>
<feature type="compositionally biased region" description="Basic and acidic residues" evidence="2">
    <location>
        <begin position="136"/>
        <end position="153"/>
    </location>
</feature>
<dbReference type="Pfam" id="PF20592">
    <property type="entry name" value="pAdhesive_10"/>
    <property type="match status" value="1"/>
</dbReference>
<dbReference type="SMART" id="SM01208">
    <property type="entry name" value="G5"/>
    <property type="match status" value="10"/>
</dbReference>
<feature type="compositionally biased region" description="Basic and acidic residues" evidence="2">
    <location>
        <begin position="1724"/>
        <end position="1734"/>
    </location>
</feature>
<evidence type="ECO:0000256" key="3">
    <source>
        <dbReference type="SAM" id="Phobius"/>
    </source>
</evidence>
<feature type="compositionally biased region" description="Low complexity" evidence="2">
    <location>
        <begin position="1762"/>
        <end position="1784"/>
    </location>
</feature>
<feature type="region of interest" description="Disordered" evidence="2">
    <location>
        <begin position="1363"/>
        <end position="1393"/>
    </location>
</feature>
<feature type="region of interest" description="Disordered" evidence="2">
    <location>
        <begin position="1251"/>
        <end position="1272"/>
    </location>
</feature>
<sequence length="1837" mass="203690">MKINKKLLMAALASVVIVSAPQAKTYADTQTDDTQAVTEKLIDDQIAKTEQPAEQNNSEKVNAEEKQNQQESSELKEEKEINSKKSGFGSQALNHPAQATAVTGLGNEGLGVSEEKTPQAQGAGETSAQKATDPNYGKDEKEIKDYGSERYKTTDLQPGNVNQTQYNTDEKKVKDGFKFEFKNPSSTSPSKTEYGYQITIDKKTGQRTYTSITVTDGGKVPVPTGEKPMMGQGEKLTPESPDVTYQPTENSTIDAGGPQRNLNYVANEDTLKHINNKDNSSTSFGMKDNYTQDNPRVKFFGGNFALDYKVNPWPNENDKLQELKLNQQGSKLKDKYFVQGQDIDTGIKIDNVDDNAKERLVGQVYNPITGKIVPGASAYIGDDGNIHIKLPEGALKKDKDGKTVINEDSIFNTEDYKALQNLDVKFFARPRTKEEFKKIAETPDEFGEKGTYTGSEAGTADINHKGTNVTIDKQGIDRYDHYNLIGGFKLNLDDTRYYDQSFEDGNGDDTSKVTSSAVKPGEPFEVKMVTPKENPKQNQKTADEMNEAEGRGEASGRLIMDFINKENKGKAEADQWKVDVDPHDISKFTITPPKSAKAGDFIAIPIEYTYTNGSKDVHWFHFVVQESTYIKPEYDAQVNYPVNEQTSEATVPQDDKRIKPNSYSLPDTLETDQAGNKLAIDDHGNKWTVKVDEKTGKVTAKPVDPKAFNGGEKLTVPVVSHYVDKQKPGQDITEESYAYFVIEEKANMTARYNAKAGKSGDKLSSDVILNTEDHYNRRPGKYTIDSPTYTDDKGNVWNVSIDEKTGKITATVPNAEEGKSVDGALLNVPVTAHYYEEDGKLEVGTKKTEAQFVAYGTNGKLEKTEEIPFETKVVKDPKLKKGEIKVITEGEKGSKKVTYTIEDSKITDTKEEELKAPQERLIHVGEGVNDGTHKIEEKVEVPFETEIQFDDSLKPGETKEVQKGEAGEKKRDVTLTIQDGNVTKTEVGDFTETKAPKKRIIKVGRNTEGKVEHKEELPFKYKVEEVDTLKKGEYKIVKPGKVGTKTTTWTIKNSKVEGEPTVTEVAAEDALIQVGKGTNDGTHEIVEKKALDYKTKIEYDENLDAGQQEVVKEGNPGEQERTNTLVIKDGQVTETKEGEFKTTKEATDRVVKIGTKPVTKVVEKPFNTEYIYDENLESGKTEEVTPGKNGKVTITTTYDKDQKKVVTSETEEKGQNRVVKIGGKTNGTEKVKEEIPFEVEVRKDPSLKKGEWKYATDDQGNELRGEKGEQERTLTIENSKVTNTSEPTVTKKAKKAVILVGEGTNDGTHEIKEKKELPFETRYEYDDSLEPGQEKVVTPGSPGEQERTNTLVIKDGKVVETKEGEFKTTKEPQERLIKIGRKPSEGETTKTIEREIPYETKVIYDKNLEAGFQKIENEGKPGKEEVTITQKIKDSKPVGEATETTKTITEKEDRVVRIGVKPVVKETELGNNTEYRHNPKLKAGETKVIEEGSKGSVKYTTTFNKETGKLEVKEERTEPKNKVVEYGSKTDGEFKYESEKAYDIIIRENPNLEAGKTNVIQEGKPGKTETTVKIENSKEVSRDTKTITEKQDKIIEIGTKNVCEIPPVKPEDPTKPGKEDPTKPGKEDPTKPGKEDPTKPGKEDPTKPGKEDPTKPGKEDPTKPGEKDPENPTKPGEKDPENPTKPGEKDPEKPGTPGENKPNEPGTPGEKPNEPGTPGETPEENGKKPEENGKTPENNGKTPEENGKTPENNGKTPENNGKTPENNGKTPNKPNETPKTPETTEQGKRKEKADIPNRKSANKLPKAGSESEIMMLSMSALTTAAGFIGLKKKRKDR</sequence>
<keyword evidence="3" id="KW-0472">Membrane</keyword>
<feature type="region of interest" description="Disordered" evidence="2">
    <location>
        <begin position="645"/>
        <end position="669"/>
    </location>
</feature>
<feature type="region of interest" description="Disordered" evidence="2">
    <location>
        <begin position="1575"/>
        <end position="1810"/>
    </location>
</feature>
<dbReference type="PROSITE" id="PS51109">
    <property type="entry name" value="G5"/>
    <property type="match status" value="9"/>
</dbReference>
<feature type="domain" description="G5" evidence="5">
    <location>
        <begin position="853"/>
        <end position="934"/>
    </location>
</feature>
<protein>
    <recommendedName>
        <fullName evidence="5">G5 domain-containing protein</fullName>
    </recommendedName>
</protein>
<evidence type="ECO:0000313" key="6">
    <source>
        <dbReference type="EMBL" id="BAG08968.1"/>
    </source>
</evidence>
<dbReference type="HOGENOM" id="CLU_231418_0_0_9"/>
<feature type="compositionally biased region" description="Polar residues" evidence="2">
    <location>
        <begin position="1749"/>
        <end position="1761"/>
    </location>
</feature>
<evidence type="ECO:0000259" key="5">
    <source>
        <dbReference type="PROSITE" id="PS51109"/>
    </source>
</evidence>
<feature type="domain" description="G5" evidence="5">
    <location>
        <begin position="1303"/>
        <end position="1383"/>
    </location>
</feature>
<dbReference type="InterPro" id="IPR046774">
    <property type="entry name" value="pAdhesive_10"/>
</dbReference>
<feature type="domain" description="G5" evidence="5">
    <location>
        <begin position="1526"/>
        <end position="1601"/>
    </location>
</feature>
<dbReference type="NCBIfam" id="TIGR01167">
    <property type="entry name" value="LPXTG_anchor"/>
    <property type="match status" value="1"/>
</dbReference>
<keyword evidence="3" id="KW-1133">Transmembrane helix</keyword>
<evidence type="ECO:0000256" key="1">
    <source>
        <dbReference type="ARBA" id="ARBA00022729"/>
    </source>
</evidence>
<dbReference type="Pfam" id="PF07501">
    <property type="entry name" value="G5"/>
    <property type="match status" value="9"/>
</dbReference>
<dbReference type="eggNOG" id="COG3583">
    <property type="taxonomic scope" value="Bacteria"/>
</dbReference>
<feature type="signal peptide" evidence="4">
    <location>
        <begin position="1"/>
        <end position="23"/>
    </location>
</feature>
<feature type="domain" description="G5" evidence="5">
    <location>
        <begin position="1077"/>
        <end position="1157"/>
    </location>
</feature>
<organism evidence="6 7">
    <name type="scientific">Finegoldia magna (strain ATCC 29328 / DSM 20472 / WAL 2508)</name>
    <name type="common">Peptostreptococcus magnus</name>
    <dbReference type="NCBI Taxonomy" id="334413"/>
    <lineage>
        <taxon>Bacteria</taxon>
        <taxon>Bacillati</taxon>
        <taxon>Bacillota</taxon>
        <taxon>Tissierellia</taxon>
        <taxon>Tissierellales</taxon>
        <taxon>Peptoniphilaceae</taxon>
        <taxon>Finegoldia</taxon>
    </lineage>
</organism>
<feature type="chain" id="PRO_5038739500" description="G5 domain-containing protein" evidence="4">
    <location>
        <begin position="24"/>
        <end position="1837"/>
    </location>
</feature>
<feature type="region of interest" description="Disordered" evidence="2">
    <location>
        <begin position="530"/>
        <end position="555"/>
    </location>
</feature>
<feature type="compositionally biased region" description="Basic and acidic residues" evidence="2">
    <location>
        <begin position="1785"/>
        <end position="1797"/>
    </location>
</feature>
<name>B0S3M8_FINM2</name>
<feature type="domain" description="G5" evidence="5">
    <location>
        <begin position="1382"/>
        <end position="1462"/>
    </location>
</feature>
<dbReference type="InterPro" id="IPR011098">
    <property type="entry name" value="G5_dom"/>
</dbReference>
<evidence type="ECO:0000313" key="7">
    <source>
        <dbReference type="Proteomes" id="UP000001319"/>
    </source>
</evidence>
<dbReference type="STRING" id="334413.FMG_1550"/>
<dbReference type="EMBL" id="AP008971">
    <property type="protein sequence ID" value="BAG08968.1"/>
    <property type="molecule type" value="Genomic_DNA"/>
</dbReference>
<feature type="domain" description="G5" evidence="5">
    <location>
        <begin position="1003"/>
        <end position="1084"/>
    </location>
</feature>
<feature type="transmembrane region" description="Helical" evidence="3">
    <location>
        <begin position="1813"/>
        <end position="1830"/>
    </location>
</feature>
<dbReference type="Gene3D" id="2.20.230.10">
    <property type="entry name" value="Resuscitation-promoting factor rpfb"/>
    <property type="match status" value="10"/>
</dbReference>
<feature type="region of interest" description="Disordered" evidence="2">
    <location>
        <begin position="214"/>
        <end position="259"/>
    </location>
</feature>
<feature type="compositionally biased region" description="Low complexity" evidence="2">
    <location>
        <begin position="1703"/>
        <end position="1720"/>
    </location>
</feature>
<evidence type="ECO:0000256" key="4">
    <source>
        <dbReference type="SAM" id="SignalP"/>
    </source>
</evidence>
<feature type="region of interest" description="Disordered" evidence="2">
    <location>
        <begin position="1324"/>
        <end position="1350"/>
    </location>
</feature>
<keyword evidence="3" id="KW-0812">Transmembrane</keyword>
<feature type="compositionally biased region" description="Basic and acidic residues" evidence="2">
    <location>
        <begin position="61"/>
        <end position="83"/>
    </location>
</feature>
<feature type="domain" description="G5" evidence="5">
    <location>
        <begin position="1455"/>
        <end position="1535"/>
    </location>
</feature>
<evidence type="ECO:0000256" key="2">
    <source>
        <dbReference type="SAM" id="MobiDB-lite"/>
    </source>
</evidence>
<gene>
    <name evidence="6" type="ordered locus">FMG_1550</name>
</gene>
<keyword evidence="1 4" id="KW-0732">Signal</keyword>
<feature type="domain" description="G5" evidence="5">
    <location>
        <begin position="925"/>
        <end position="1007"/>
    </location>
</feature>
<feature type="compositionally biased region" description="Basic and acidic residues" evidence="2">
    <location>
        <begin position="1575"/>
        <end position="1595"/>
    </location>
</feature>